<organism evidence="3 4">
    <name type="scientific">Paractinoplanes durhamensis</name>
    <dbReference type="NCBI Taxonomy" id="113563"/>
    <lineage>
        <taxon>Bacteria</taxon>
        <taxon>Bacillati</taxon>
        <taxon>Actinomycetota</taxon>
        <taxon>Actinomycetes</taxon>
        <taxon>Micromonosporales</taxon>
        <taxon>Micromonosporaceae</taxon>
        <taxon>Paractinoplanes</taxon>
    </lineage>
</organism>
<protein>
    <submittedName>
        <fullName evidence="3">Esterase</fullName>
    </submittedName>
</protein>
<dbReference type="SUPFAM" id="SSF53474">
    <property type="entry name" value="alpha/beta-Hydrolases"/>
    <property type="match status" value="1"/>
</dbReference>
<dbReference type="PANTHER" id="PTHR48081">
    <property type="entry name" value="AB HYDROLASE SUPERFAMILY PROTEIN C4A8.06C"/>
    <property type="match status" value="1"/>
</dbReference>
<evidence type="ECO:0000256" key="1">
    <source>
        <dbReference type="ARBA" id="ARBA00022801"/>
    </source>
</evidence>
<dbReference type="EMBL" id="BOML01000022">
    <property type="protein sequence ID" value="GIE01489.1"/>
    <property type="molecule type" value="Genomic_DNA"/>
</dbReference>
<reference evidence="3 4" key="1">
    <citation type="submission" date="2021-01" db="EMBL/GenBank/DDBJ databases">
        <title>Whole genome shotgun sequence of Actinoplanes durhamensis NBRC 14914.</title>
        <authorList>
            <person name="Komaki H."/>
            <person name="Tamura T."/>
        </authorList>
    </citation>
    <scope>NUCLEOTIDE SEQUENCE [LARGE SCALE GENOMIC DNA]</scope>
    <source>
        <strain evidence="3 4">NBRC 14914</strain>
    </source>
</reference>
<dbReference type="PANTHER" id="PTHR48081:SF8">
    <property type="entry name" value="ALPHA_BETA HYDROLASE FOLD-3 DOMAIN-CONTAINING PROTEIN-RELATED"/>
    <property type="match status" value="1"/>
</dbReference>
<feature type="domain" description="Alpha/beta hydrolase fold-3" evidence="2">
    <location>
        <begin position="88"/>
        <end position="296"/>
    </location>
</feature>
<comment type="caution">
    <text evidence="3">The sequence shown here is derived from an EMBL/GenBank/DDBJ whole genome shotgun (WGS) entry which is preliminary data.</text>
</comment>
<dbReference type="Gene3D" id="3.40.50.1820">
    <property type="entry name" value="alpha/beta hydrolase"/>
    <property type="match status" value="1"/>
</dbReference>
<evidence type="ECO:0000259" key="2">
    <source>
        <dbReference type="Pfam" id="PF07859"/>
    </source>
</evidence>
<accession>A0ABQ3YV87</accession>
<dbReference type="RefSeq" id="WP_203727183.1">
    <property type="nucleotide sequence ID" value="NZ_BAAATX010000017.1"/>
</dbReference>
<keyword evidence="4" id="KW-1185">Reference proteome</keyword>
<dbReference type="Pfam" id="PF07859">
    <property type="entry name" value="Abhydrolase_3"/>
    <property type="match status" value="1"/>
</dbReference>
<dbReference type="InterPro" id="IPR050300">
    <property type="entry name" value="GDXG_lipolytic_enzyme"/>
</dbReference>
<evidence type="ECO:0000313" key="3">
    <source>
        <dbReference type="EMBL" id="GIE01489.1"/>
    </source>
</evidence>
<dbReference type="InterPro" id="IPR013094">
    <property type="entry name" value="AB_hydrolase_3"/>
</dbReference>
<dbReference type="InterPro" id="IPR029058">
    <property type="entry name" value="AB_hydrolase_fold"/>
</dbReference>
<name>A0ABQ3YV87_9ACTN</name>
<sequence>MPGITDALDPELAAAFAAMPKAGNGALIELSDIPGVRAQLRAAAAQVPVSPPDPRVAIETLRIPREDGTALEVVLYRPAGVTDDRPVLLWFHAGAQVLGDNARDDDAYHTGLALDLDCVLAAVVYRLAPETPAPGAAEDGYLAYAHLVAHADELRIDPRRIGLAGASGGGAPAAATALMVRDRHEQQPCLLGLLYPMLDDRLETPSAFEITAEVVIARPDIQLAWAAVLGDRVGKDGVHPYAAPGRATDLAGLPETFVAVAQFDLLRDEGMEFARSLNAAGVPADLHLYARAFHAWDRFAPHSALSRGFERTWRDFLQRNLQSVYQHAGR</sequence>
<keyword evidence="1" id="KW-0378">Hydrolase</keyword>
<gene>
    <name evidence="3" type="primary">aes_1</name>
    <name evidence="3" type="ORF">Adu01nite_28390</name>
</gene>
<proteinExistence type="predicted"/>
<evidence type="ECO:0000313" key="4">
    <source>
        <dbReference type="Proteomes" id="UP000637628"/>
    </source>
</evidence>
<dbReference type="Proteomes" id="UP000637628">
    <property type="component" value="Unassembled WGS sequence"/>
</dbReference>